<feature type="non-terminal residue" evidence="1">
    <location>
        <position position="1"/>
    </location>
</feature>
<accession>A0AC60PE64</accession>
<evidence type="ECO:0000313" key="2">
    <source>
        <dbReference type="Proteomes" id="UP000805193"/>
    </source>
</evidence>
<reference evidence="1 2" key="1">
    <citation type="journal article" date="2020" name="Cell">
        <title>Large-Scale Comparative Analyses of Tick Genomes Elucidate Their Genetic Diversity and Vector Capacities.</title>
        <authorList>
            <consortium name="Tick Genome and Microbiome Consortium (TIGMIC)"/>
            <person name="Jia N."/>
            <person name="Wang J."/>
            <person name="Shi W."/>
            <person name="Du L."/>
            <person name="Sun Y."/>
            <person name="Zhan W."/>
            <person name="Jiang J.F."/>
            <person name="Wang Q."/>
            <person name="Zhang B."/>
            <person name="Ji P."/>
            <person name="Bell-Sakyi L."/>
            <person name="Cui X.M."/>
            <person name="Yuan T.T."/>
            <person name="Jiang B.G."/>
            <person name="Yang W.F."/>
            <person name="Lam T.T."/>
            <person name="Chang Q.C."/>
            <person name="Ding S.J."/>
            <person name="Wang X.J."/>
            <person name="Zhu J.G."/>
            <person name="Ruan X.D."/>
            <person name="Zhao L."/>
            <person name="Wei J.T."/>
            <person name="Ye R.Z."/>
            <person name="Que T.C."/>
            <person name="Du C.H."/>
            <person name="Zhou Y.H."/>
            <person name="Cheng J.X."/>
            <person name="Dai P.F."/>
            <person name="Guo W.B."/>
            <person name="Han X.H."/>
            <person name="Huang E.J."/>
            <person name="Li L.F."/>
            <person name="Wei W."/>
            <person name="Gao Y.C."/>
            <person name="Liu J.Z."/>
            <person name="Shao H.Z."/>
            <person name="Wang X."/>
            <person name="Wang C.C."/>
            <person name="Yang T.C."/>
            <person name="Huo Q.B."/>
            <person name="Li W."/>
            <person name="Chen H.Y."/>
            <person name="Chen S.E."/>
            <person name="Zhou L.G."/>
            <person name="Ni X.B."/>
            <person name="Tian J.H."/>
            <person name="Sheng Y."/>
            <person name="Liu T."/>
            <person name="Pan Y.S."/>
            <person name="Xia L.Y."/>
            <person name="Li J."/>
            <person name="Zhao F."/>
            <person name="Cao W.C."/>
        </authorList>
    </citation>
    <scope>NUCLEOTIDE SEQUENCE [LARGE SCALE GENOMIC DNA]</scope>
    <source>
        <strain evidence="1">Iper-2018</strain>
    </source>
</reference>
<keyword evidence="2" id="KW-1185">Reference proteome</keyword>
<evidence type="ECO:0000313" key="1">
    <source>
        <dbReference type="EMBL" id="KAG0417856.1"/>
    </source>
</evidence>
<feature type="non-terminal residue" evidence="1">
    <location>
        <position position="93"/>
    </location>
</feature>
<sequence>ARVGALRTPVHWERFDPKEVSTMCRACREEPETVEHLVHFCECLLPTPLVDRRLHSEAMLACALGFNTTADSDNLRAEQATLHKTGMTFLPCS</sequence>
<dbReference type="EMBL" id="JABSTQ010010793">
    <property type="protein sequence ID" value="KAG0417856.1"/>
    <property type="molecule type" value="Genomic_DNA"/>
</dbReference>
<organism evidence="1 2">
    <name type="scientific">Ixodes persulcatus</name>
    <name type="common">Taiga tick</name>
    <dbReference type="NCBI Taxonomy" id="34615"/>
    <lineage>
        <taxon>Eukaryota</taxon>
        <taxon>Metazoa</taxon>
        <taxon>Ecdysozoa</taxon>
        <taxon>Arthropoda</taxon>
        <taxon>Chelicerata</taxon>
        <taxon>Arachnida</taxon>
        <taxon>Acari</taxon>
        <taxon>Parasitiformes</taxon>
        <taxon>Ixodida</taxon>
        <taxon>Ixodoidea</taxon>
        <taxon>Ixodidae</taxon>
        <taxon>Ixodinae</taxon>
        <taxon>Ixodes</taxon>
    </lineage>
</organism>
<name>A0AC60PE64_IXOPE</name>
<protein>
    <submittedName>
        <fullName evidence="1">Uncharacterized protein</fullName>
    </submittedName>
</protein>
<dbReference type="Proteomes" id="UP000805193">
    <property type="component" value="Unassembled WGS sequence"/>
</dbReference>
<gene>
    <name evidence="1" type="ORF">HPB47_005301</name>
</gene>
<comment type="caution">
    <text evidence="1">The sequence shown here is derived from an EMBL/GenBank/DDBJ whole genome shotgun (WGS) entry which is preliminary data.</text>
</comment>
<proteinExistence type="predicted"/>